<dbReference type="Proteomes" id="UP000034838">
    <property type="component" value="Unassembled WGS sequence"/>
</dbReference>
<dbReference type="EMBL" id="LBDA02000012">
    <property type="protein sequence ID" value="OIK28297.1"/>
    <property type="molecule type" value="Genomic_DNA"/>
</dbReference>
<dbReference type="AlphaFoldDB" id="A0A1J4Q5M9"/>
<sequence length="279" mass="31058">MAQVVLTGGRTRVWVDRGALHWRRGRTTVVVPGARIRRVEAVGRSLTVTVADDVRTGIPLTVRHRHGDVVAALGAEIEAIMGDADPSGNRDRVRRRVARAWPPRLAAGLRDRVLRGSPWWRRACWYVVLGLSTALLSPTTPGRLGLAAWVSLPVGLALPRMWARVTELDKRWTMGRRGVTVRAKFQFVSDSVKADSHHYVVHFRTLDGRKVTARTEMRGHRDEIRYDPRNPSCVIAPTRLAWLGAALAAFLEIGLWGVAFTAPAVIWLIEVLALPFARS</sequence>
<comment type="caution">
    <text evidence="2">The sequence shown here is derived from an EMBL/GenBank/DDBJ whole genome shotgun (WGS) entry which is preliminary data.</text>
</comment>
<accession>A0A1J4Q5M9</accession>
<proteinExistence type="predicted"/>
<gene>
    <name evidence="2" type="ORF">VT52_006400</name>
</gene>
<keyword evidence="1" id="KW-0812">Transmembrane</keyword>
<evidence type="ECO:0000313" key="3">
    <source>
        <dbReference type="Proteomes" id="UP000034838"/>
    </source>
</evidence>
<name>A0A1J4Q5M9_9ACTN</name>
<keyword evidence="1" id="KW-1133">Transmembrane helix</keyword>
<reference evidence="2" key="1">
    <citation type="submission" date="2016-10" db="EMBL/GenBank/DDBJ databases">
        <title>Genome sequence of Streptomyces malaysiense MUSC 136.</title>
        <authorList>
            <person name="Lee L.-H."/>
            <person name="Ser H.-L."/>
        </authorList>
    </citation>
    <scope>NUCLEOTIDE SEQUENCE [LARGE SCALE GENOMIC DNA]</scope>
    <source>
        <strain evidence="2">MUSC 136</strain>
    </source>
</reference>
<evidence type="ECO:0000313" key="2">
    <source>
        <dbReference type="EMBL" id="OIK28297.1"/>
    </source>
</evidence>
<organism evidence="2 3">
    <name type="scientific">Streptomyces malaysiense</name>
    <dbReference type="NCBI Taxonomy" id="1428626"/>
    <lineage>
        <taxon>Bacteria</taxon>
        <taxon>Bacillati</taxon>
        <taxon>Actinomycetota</taxon>
        <taxon>Actinomycetes</taxon>
        <taxon>Kitasatosporales</taxon>
        <taxon>Streptomycetaceae</taxon>
        <taxon>Streptomyces</taxon>
    </lineage>
</organism>
<protein>
    <submittedName>
        <fullName evidence="2">Uncharacterized protein</fullName>
    </submittedName>
</protein>
<feature type="transmembrane region" description="Helical" evidence="1">
    <location>
        <begin position="240"/>
        <end position="269"/>
    </location>
</feature>
<keyword evidence="1" id="KW-0472">Membrane</keyword>
<evidence type="ECO:0000256" key="1">
    <source>
        <dbReference type="SAM" id="Phobius"/>
    </source>
</evidence>
<keyword evidence="3" id="KW-1185">Reference proteome</keyword>